<keyword evidence="1" id="KW-1133">Transmembrane helix</keyword>
<evidence type="ECO:0000313" key="3">
    <source>
        <dbReference type="EMBL" id="CAA2108414.1"/>
    </source>
</evidence>
<gene>
    <name evidence="3" type="ORF">VVAX_04924</name>
</gene>
<name>A0A679JQD3_VARPD</name>
<dbReference type="Pfam" id="PF07811">
    <property type="entry name" value="TadE"/>
    <property type="match status" value="1"/>
</dbReference>
<keyword evidence="1" id="KW-0472">Membrane</keyword>
<evidence type="ECO:0000259" key="2">
    <source>
        <dbReference type="Pfam" id="PF07811"/>
    </source>
</evidence>
<dbReference type="RefSeq" id="WP_339092428.1">
    <property type="nucleotide sequence ID" value="NZ_LR743507.1"/>
</dbReference>
<protein>
    <recommendedName>
        <fullName evidence="2">TadE-like domain-containing protein</fullName>
    </recommendedName>
</protein>
<feature type="transmembrane region" description="Helical" evidence="1">
    <location>
        <begin position="21"/>
        <end position="44"/>
    </location>
</feature>
<proteinExistence type="predicted"/>
<sequence length="157" mass="17198">MRTPPTRATARRQRGAYAIEFALVFLIFFGVLYGIICYGLLFAFRMGMQNAAEEGARAALRYQPTLQARQDRARTVAEQSVSWLPVTVTRSAQATVCRVAGNVCNTPACGPEWDARCQMVVTITATNMRGLLPPLPDFAMPDEIVGQASMLLDGRAP</sequence>
<dbReference type="EMBL" id="LR743507">
    <property type="protein sequence ID" value="CAA2108414.1"/>
    <property type="molecule type" value="Genomic_DNA"/>
</dbReference>
<organism evidence="3">
    <name type="scientific">Variovorax paradoxus</name>
    <dbReference type="NCBI Taxonomy" id="34073"/>
    <lineage>
        <taxon>Bacteria</taxon>
        <taxon>Pseudomonadati</taxon>
        <taxon>Pseudomonadota</taxon>
        <taxon>Betaproteobacteria</taxon>
        <taxon>Burkholderiales</taxon>
        <taxon>Comamonadaceae</taxon>
        <taxon>Variovorax</taxon>
    </lineage>
</organism>
<feature type="domain" description="TadE-like" evidence="2">
    <location>
        <begin position="15"/>
        <end position="57"/>
    </location>
</feature>
<dbReference type="InterPro" id="IPR012495">
    <property type="entry name" value="TadE-like_dom"/>
</dbReference>
<dbReference type="AlphaFoldDB" id="A0A679JQD3"/>
<evidence type="ECO:0000256" key="1">
    <source>
        <dbReference type="SAM" id="Phobius"/>
    </source>
</evidence>
<accession>A0A679JQD3</accession>
<keyword evidence="1" id="KW-0812">Transmembrane</keyword>
<reference evidence="3" key="1">
    <citation type="submission" date="2019-12" db="EMBL/GenBank/DDBJ databases">
        <authorList>
            <person name="Cremers G."/>
        </authorList>
    </citation>
    <scope>NUCLEOTIDE SEQUENCE</scope>
    <source>
        <strain evidence="3">Vvax</strain>
    </source>
</reference>